<dbReference type="GO" id="GO:0015074">
    <property type="term" value="P:DNA integration"/>
    <property type="evidence" value="ECO:0007669"/>
    <property type="project" value="InterPro"/>
</dbReference>
<dbReference type="RefSeq" id="WP_015650029.1">
    <property type="nucleotide sequence ID" value="NZ_ATVF01000020.1"/>
</dbReference>
<accession>M1UWW4</accession>
<protein>
    <submittedName>
        <fullName evidence="2">Putative transposase ORFB</fullName>
    </submittedName>
</protein>
<evidence type="ECO:0000259" key="1">
    <source>
        <dbReference type="Pfam" id="PF13683"/>
    </source>
</evidence>
<feature type="domain" description="Integrase catalytic" evidence="1">
    <location>
        <begin position="28"/>
        <end position="91"/>
    </location>
</feature>
<dbReference type="PANTHER" id="PTHR46889">
    <property type="entry name" value="TRANSPOSASE INSF FOR INSERTION SEQUENCE IS3B-RELATED"/>
    <property type="match status" value="1"/>
</dbReference>
<dbReference type="AlphaFoldDB" id="M1UWW4"/>
<dbReference type="STRING" id="1121353.H924_00565"/>
<name>M1UWW4_9CORY</name>
<dbReference type="HOGENOM" id="CLU_027402_41_11_11"/>
<evidence type="ECO:0000313" key="2">
    <source>
        <dbReference type="EMBL" id="AGG65573.1"/>
    </source>
</evidence>
<dbReference type="InterPro" id="IPR001584">
    <property type="entry name" value="Integrase_cat-core"/>
</dbReference>
<gene>
    <name evidence="2" type="ORF">H924_00565</name>
</gene>
<evidence type="ECO:0000313" key="3">
    <source>
        <dbReference type="Proteomes" id="UP000011760"/>
    </source>
</evidence>
<dbReference type="eggNOG" id="COG2801">
    <property type="taxonomic scope" value="Bacteria"/>
</dbReference>
<sequence length="115" mass="13247">MLHRPIEPKQYTSITYTSRLVEAEIEEASVGSTGDSYDNAAAEALTKLFKKEVVWRNGPWSGRDSVEYAVMEWVHWYNNSRIHSRCSDMAPMAFEALHYTRSRRPVEARVLEPAL</sequence>
<dbReference type="Proteomes" id="UP000011760">
    <property type="component" value="Chromosome"/>
</dbReference>
<reference evidence="2 3" key="1">
    <citation type="submission" date="2013-02" db="EMBL/GenBank/DDBJ databases">
        <title>The complete genome sequence of Corynebacterium callunae DSM 20147.</title>
        <authorList>
            <person name="Ruckert C."/>
            <person name="Albersmeier A."/>
            <person name="Kalinowski J."/>
        </authorList>
    </citation>
    <scope>NUCLEOTIDE SEQUENCE [LARGE SCALE GENOMIC DNA]</scope>
    <source>
        <strain evidence="2 3">DSM 20147</strain>
    </source>
</reference>
<proteinExistence type="predicted"/>
<organism evidence="2 3">
    <name type="scientific">Corynebacterium callunae DSM 20147</name>
    <dbReference type="NCBI Taxonomy" id="1121353"/>
    <lineage>
        <taxon>Bacteria</taxon>
        <taxon>Bacillati</taxon>
        <taxon>Actinomycetota</taxon>
        <taxon>Actinomycetes</taxon>
        <taxon>Mycobacteriales</taxon>
        <taxon>Corynebacteriaceae</taxon>
        <taxon>Corynebacterium</taxon>
    </lineage>
</organism>
<dbReference type="Pfam" id="PF13683">
    <property type="entry name" value="rve_3"/>
    <property type="match status" value="1"/>
</dbReference>
<keyword evidence="3" id="KW-1185">Reference proteome</keyword>
<dbReference type="KEGG" id="ccn:H924_00565"/>
<dbReference type="InterPro" id="IPR050900">
    <property type="entry name" value="Transposase_IS3/IS150/IS904"/>
</dbReference>
<dbReference type="SUPFAM" id="SSF53098">
    <property type="entry name" value="Ribonuclease H-like"/>
    <property type="match status" value="1"/>
</dbReference>
<dbReference type="EMBL" id="CP004354">
    <property type="protein sequence ID" value="AGG65573.1"/>
    <property type="molecule type" value="Genomic_DNA"/>
</dbReference>
<dbReference type="PANTHER" id="PTHR46889:SF4">
    <property type="entry name" value="TRANSPOSASE INSO FOR INSERTION SEQUENCE ELEMENT IS911B-RELATED"/>
    <property type="match status" value="1"/>
</dbReference>
<dbReference type="InterPro" id="IPR012337">
    <property type="entry name" value="RNaseH-like_sf"/>
</dbReference>